<dbReference type="GO" id="GO:0004867">
    <property type="term" value="F:serine-type endopeptidase inhibitor activity"/>
    <property type="evidence" value="ECO:0007669"/>
    <property type="project" value="UniProtKB-KW"/>
</dbReference>
<dbReference type="STRING" id="27835.A0A0N4YNU0"/>
<protein>
    <submittedName>
        <fullName evidence="12">Kunitz/Bovine pancreatic trypsin inhibitor domain protein</fullName>
    </submittedName>
</protein>
<keyword evidence="11" id="KW-1185">Reference proteome</keyword>
<reference evidence="10 11" key="2">
    <citation type="submission" date="2018-11" db="EMBL/GenBank/DDBJ databases">
        <authorList>
            <consortium name="Pathogen Informatics"/>
        </authorList>
    </citation>
    <scope>NUCLEOTIDE SEQUENCE [LARGE SCALE GENOMIC DNA]</scope>
</reference>
<proteinExistence type="predicted"/>
<dbReference type="Pfam" id="PF12947">
    <property type="entry name" value="EGF_3"/>
    <property type="match status" value="1"/>
</dbReference>
<dbReference type="PANTHER" id="PTHR10083">
    <property type="entry name" value="KUNITZ-TYPE PROTEASE INHIBITOR-RELATED"/>
    <property type="match status" value="1"/>
</dbReference>
<evidence type="ECO:0000256" key="1">
    <source>
        <dbReference type="ARBA" id="ARBA00022536"/>
    </source>
</evidence>
<dbReference type="WBParaSite" id="NBR_0001891001-mRNA-1">
    <property type="protein sequence ID" value="NBR_0001891001-mRNA-1"/>
    <property type="gene ID" value="NBR_0001891001"/>
</dbReference>
<dbReference type="SMART" id="SM00131">
    <property type="entry name" value="KU"/>
    <property type="match status" value="3"/>
</dbReference>
<dbReference type="Gene3D" id="2.10.25.10">
    <property type="entry name" value="Laminin"/>
    <property type="match status" value="2"/>
</dbReference>
<dbReference type="SUPFAM" id="SSF57362">
    <property type="entry name" value="BPTI-like"/>
    <property type="match status" value="3"/>
</dbReference>
<dbReference type="SMART" id="SM00179">
    <property type="entry name" value="EGF_CA"/>
    <property type="match status" value="2"/>
</dbReference>
<dbReference type="Pfam" id="PF07645">
    <property type="entry name" value="EGF_CA"/>
    <property type="match status" value="1"/>
</dbReference>
<dbReference type="GO" id="GO:0005615">
    <property type="term" value="C:extracellular space"/>
    <property type="evidence" value="ECO:0007669"/>
    <property type="project" value="TreeGrafter"/>
</dbReference>
<reference evidence="12" key="1">
    <citation type="submission" date="2017-02" db="UniProtKB">
        <authorList>
            <consortium name="WormBaseParasite"/>
        </authorList>
    </citation>
    <scope>IDENTIFICATION</scope>
</reference>
<accession>A0A0N4YNU0</accession>
<dbReference type="EMBL" id="UYSL01023751">
    <property type="protein sequence ID" value="VDL82639.1"/>
    <property type="molecule type" value="Genomic_DNA"/>
</dbReference>
<evidence type="ECO:0000256" key="2">
    <source>
        <dbReference type="ARBA" id="ARBA00022690"/>
    </source>
</evidence>
<evidence type="ECO:0000313" key="12">
    <source>
        <dbReference type="WBParaSite" id="NBR_0001891001-mRNA-1"/>
    </source>
</evidence>
<feature type="domain" description="EGF-like" evidence="8">
    <location>
        <begin position="142"/>
        <end position="182"/>
    </location>
</feature>
<sequence length="303" mass="34833">MIIMVTVVPQDPEDRCKETVDPGPCQFYQTKWFWDEADESCKEFHYGGCMGNKNRFNTKHECLKQCRYKLFNPVAVPDLCLLEPDPGNCGDERLGQWWYYFNSDLGTCEKFFFYGCGGNDNKFYSLHMCNKVCGERLSPQIDIDECRGYKAACDRNAWCTNTIGSYSCECMASYRGDGKHCTFVGLDVNECLRSPERCDKNAECLNREGSFICTCLPGFAGNGYNCTKTKNACLDKFDRGYQETCGGENWRQHYFLDHESKICHQFWYDGCKGRSRNIFSDLETCEQMCEATNVLTRAGRISK</sequence>
<dbReference type="PRINTS" id="PR00759">
    <property type="entry name" value="BASICPTASE"/>
</dbReference>
<dbReference type="GO" id="GO:0005509">
    <property type="term" value="F:calcium ion binding"/>
    <property type="evidence" value="ECO:0007669"/>
    <property type="project" value="InterPro"/>
</dbReference>
<comment type="caution">
    <text evidence="7">Lacks conserved residue(s) required for the propagation of feature annotation.</text>
</comment>
<keyword evidence="5" id="KW-0722">Serine protease inhibitor</keyword>
<dbReference type="OMA" id="RCECMAS"/>
<evidence type="ECO:0000259" key="8">
    <source>
        <dbReference type="PROSITE" id="PS50026"/>
    </source>
</evidence>
<dbReference type="InterPro" id="IPR049883">
    <property type="entry name" value="NOTCH1_EGF-like"/>
</dbReference>
<dbReference type="Proteomes" id="UP000271162">
    <property type="component" value="Unassembled WGS sequence"/>
</dbReference>
<dbReference type="PROSITE" id="PS50026">
    <property type="entry name" value="EGF_3"/>
    <property type="match status" value="2"/>
</dbReference>
<evidence type="ECO:0000256" key="3">
    <source>
        <dbReference type="ARBA" id="ARBA00022729"/>
    </source>
</evidence>
<evidence type="ECO:0000256" key="4">
    <source>
        <dbReference type="ARBA" id="ARBA00022737"/>
    </source>
</evidence>
<evidence type="ECO:0000313" key="11">
    <source>
        <dbReference type="Proteomes" id="UP000271162"/>
    </source>
</evidence>
<dbReference type="Gene3D" id="4.10.410.10">
    <property type="entry name" value="Pancreatic trypsin inhibitor Kunitz domain"/>
    <property type="match status" value="3"/>
</dbReference>
<feature type="domain" description="BPTI/Kunitz inhibitor" evidence="9">
    <location>
        <begin position="16"/>
        <end position="66"/>
    </location>
</feature>
<dbReference type="CDD" id="cd00109">
    <property type="entry name" value="Kunitz-type"/>
    <property type="match status" value="2"/>
</dbReference>
<dbReference type="InterPro" id="IPR000152">
    <property type="entry name" value="EGF-type_Asp/Asn_hydroxyl_site"/>
</dbReference>
<organism evidence="12">
    <name type="scientific">Nippostrongylus brasiliensis</name>
    <name type="common">Rat hookworm</name>
    <dbReference type="NCBI Taxonomy" id="27835"/>
    <lineage>
        <taxon>Eukaryota</taxon>
        <taxon>Metazoa</taxon>
        <taxon>Ecdysozoa</taxon>
        <taxon>Nematoda</taxon>
        <taxon>Chromadorea</taxon>
        <taxon>Rhabditida</taxon>
        <taxon>Rhabditina</taxon>
        <taxon>Rhabditomorpha</taxon>
        <taxon>Strongyloidea</taxon>
        <taxon>Heligmosomidae</taxon>
        <taxon>Nippostrongylus</taxon>
    </lineage>
</organism>
<dbReference type="CDD" id="cd00054">
    <property type="entry name" value="EGF_CA"/>
    <property type="match status" value="2"/>
</dbReference>
<evidence type="ECO:0000259" key="9">
    <source>
        <dbReference type="PROSITE" id="PS50279"/>
    </source>
</evidence>
<dbReference type="FunFam" id="4.10.410.10:FF:000020">
    <property type="entry name" value="Collagen, type VI, alpha 3"/>
    <property type="match status" value="1"/>
</dbReference>
<feature type="domain" description="BPTI/Kunitz inhibitor" evidence="9">
    <location>
        <begin position="233"/>
        <end position="289"/>
    </location>
</feature>
<evidence type="ECO:0000256" key="5">
    <source>
        <dbReference type="ARBA" id="ARBA00022900"/>
    </source>
</evidence>
<dbReference type="PROSITE" id="PS01187">
    <property type="entry name" value="EGF_CA"/>
    <property type="match status" value="1"/>
</dbReference>
<keyword evidence="1 7" id="KW-0245">EGF-like domain</keyword>
<dbReference type="InterPro" id="IPR024731">
    <property type="entry name" value="NELL2-like_EGF"/>
</dbReference>
<evidence type="ECO:0000313" key="10">
    <source>
        <dbReference type="EMBL" id="VDL82639.1"/>
    </source>
</evidence>
<dbReference type="FunFam" id="2.10.25.10:FF:000653">
    <property type="entry name" value="Putative Fibrillin-1"/>
    <property type="match status" value="1"/>
</dbReference>
<feature type="domain" description="EGF-like" evidence="8">
    <location>
        <begin position="187"/>
        <end position="227"/>
    </location>
</feature>
<gene>
    <name evidence="10" type="ORF">NBR_LOCUS18911</name>
</gene>
<dbReference type="InterPro" id="IPR001881">
    <property type="entry name" value="EGF-like_Ca-bd_dom"/>
</dbReference>
<dbReference type="PANTHER" id="PTHR10083:SF328">
    <property type="entry name" value="TISSUE FACTOR PATHWAY INHIBITOR"/>
    <property type="match status" value="1"/>
</dbReference>
<evidence type="ECO:0000256" key="6">
    <source>
        <dbReference type="ARBA" id="ARBA00023157"/>
    </source>
</evidence>
<keyword evidence="6" id="KW-1015">Disulfide bond</keyword>
<dbReference type="InterPro" id="IPR036880">
    <property type="entry name" value="Kunitz_BPTI_sf"/>
</dbReference>
<keyword evidence="4" id="KW-0677">Repeat</keyword>
<dbReference type="InterPro" id="IPR002223">
    <property type="entry name" value="Kunitz_BPTI"/>
</dbReference>
<dbReference type="PROSITE" id="PS00280">
    <property type="entry name" value="BPTI_KUNITZ_1"/>
    <property type="match status" value="2"/>
</dbReference>
<name>A0A0N4YNU0_NIPBR</name>
<dbReference type="PROSITE" id="PS00010">
    <property type="entry name" value="ASX_HYDROXYL"/>
    <property type="match status" value="2"/>
</dbReference>
<keyword evidence="3" id="KW-0732">Signal</keyword>
<feature type="domain" description="BPTI/Kunitz inhibitor" evidence="9">
    <location>
        <begin position="80"/>
        <end position="133"/>
    </location>
</feature>
<dbReference type="SMART" id="SM00181">
    <property type="entry name" value="EGF"/>
    <property type="match status" value="2"/>
</dbReference>
<dbReference type="SUPFAM" id="SSF57196">
    <property type="entry name" value="EGF/Laminin"/>
    <property type="match status" value="2"/>
</dbReference>
<dbReference type="PROSITE" id="PS50279">
    <property type="entry name" value="BPTI_KUNITZ_2"/>
    <property type="match status" value="3"/>
</dbReference>
<dbReference type="FunFam" id="2.10.25.10:FF:000731">
    <property type="entry name" value="Wall-associated receptor kinase 2"/>
    <property type="match status" value="1"/>
</dbReference>
<dbReference type="InterPro" id="IPR000742">
    <property type="entry name" value="EGF"/>
</dbReference>
<dbReference type="InterPro" id="IPR018097">
    <property type="entry name" value="EGF_Ca-bd_CS"/>
</dbReference>
<dbReference type="Pfam" id="PF00014">
    <property type="entry name" value="Kunitz_BPTI"/>
    <property type="match status" value="3"/>
</dbReference>
<dbReference type="PROSITE" id="PS01186">
    <property type="entry name" value="EGF_2"/>
    <property type="match status" value="1"/>
</dbReference>
<dbReference type="InterPro" id="IPR050098">
    <property type="entry name" value="TFPI/VKTCI-like"/>
</dbReference>
<dbReference type="AlphaFoldDB" id="A0A0N4YNU0"/>
<dbReference type="InterPro" id="IPR020901">
    <property type="entry name" value="Prtase_inh_Kunz-CS"/>
</dbReference>
<evidence type="ECO:0000256" key="7">
    <source>
        <dbReference type="PROSITE-ProRule" id="PRU00076"/>
    </source>
</evidence>
<keyword evidence="2" id="KW-0646">Protease inhibitor</keyword>